<organism evidence="1">
    <name type="scientific">Candidatus Kentrum sp. DK</name>
    <dbReference type="NCBI Taxonomy" id="2126562"/>
    <lineage>
        <taxon>Bacteria</taxon>
        <taxon>Pseudomonadati</taxon>
        <taxon>Pseudomonadota</taxon>
        <taxon>Gammaproteobacteria</taxon>
        <taxon>Candidatus Kentrum</taxon>
    </lineage>
</organism>
<accession>A0A450TJV4</accession>
<dbReference type="EMBL" id="CAADEY010000169">
    <property type="protein sequence ID" value="VFJ67739.1"/>
    <property type="molecule type" value="Genomic_DNA"/>
</dbReference>
<sequence length="153" mass="17829">MIPDTARYHGSFFVLLFESIDRPVTVERLTKLGTGYYLLDGRIPVYLKLSTKRKGPWGFNFFRSHQEMQEKILLTYGECFTCLICGHDGVVGLSMDEFRQVLDGNFEEQESVSVRRKLKNMYQVKGRDGTLDYRLSRRSIFDKLKLKIENGTK</sequence>
<protein>
    <submittedName>
        <fullName evidence="1">Uncharacterized protein</fullName>
    </submittedName>
</protein>
<proteinExistence type="predicted"/>
<reference evidence="1" key="1">
    <citation type="submission" date="2019-02" db="EMBL/GenBank/DDBJ databases">
        <authorList>
            <person name="Gruber-Vodicka R. H."/>
            <person name="Seah K. B. B."/>
        </authorList>
    </citation>
    <scope>NUCLEOTIDE SEQUENCE</scope>
    <source>
        <strain evidence="1">BECK_DK161</strain>
    </source>
</reference>
<dbReference type="AlphaFoldDB" id="A0A450TJV4"/>
<name>A0A450TJV4_9GAMM</name>
<gene>
    <name evidence="1" type="ORF">BECKDK2373C_GA0170839_11693</name>
</gene>
<evidence type="ECO:0000313" key="1">
    <source>
        <dbReference type="EMBL" id="VFJ67739.1"/>
    </source>
</evidence>